<dbReference type="Proteomes" id="UP001617351">
    <property type="component" value="Unassembled WGS sequence"/>
</dbReference>
<dbReference type="InterPro" id="IPR029058">
    <property type="entry name" value="AB_hydrolase_fold"/>
</dbReference>
<reference evidence="3 4" key="1">
    <citation type="submission" date="2024-10" db="EMBL/GenBank/DDBJ databases">
        <title>The Natural Products Discovery Center: Release of the First 8490 Sequenced Strains for Exploring Actinobacteria Biosynthetic Diversity.</title>
        <authorList>
            <person name="Kalkreuter E."/>
            <person name="Kautsar S.A."/>
            <person name="Yang D."/>
            <person name="Bader C.D."/>
            <person name="Teijaro C.N."/>
            <person name="Fluegel L."/>
            <person name="Davis C.M."/>
            <person name="Simpson J.R."/>
            <person name="Lauterbach L."/>
            <person name="Steele A.D."/>
            <person name="Gui C."/>
            <person name="Meng S."/>
            <person name="Li G."/>
            <person name="Viehrig K."/>
            <person name="Ye F."/>
            <person name="Su P."/>
            <person name="Kiefer A.F."/>
            <person name="Nichols A."/>
            <person name="Cepeda A.J."/>
            <person name="Yan W."/>
            <person name="Fan B."/>
            <person name="Jiang Y."/>
            <person name="Adhikari A."/>
            <person name="Zheng C.-J."/>
            <person name="Schuster L."/>
            <person name="Cowan T.M."/>
            <person name="Smanski M.J."/>
            <person name="Chevrette M.G."/>
            <person name="De Carvalho L.P.S."/>
            <person name="Shen B."/>
        </authorList>
    </citation>
    <scope>NUCLEOTIDE SEQUENCE [LARGE SCALE GENOMIC DNA]</scope>
    <source>
        <strain evidence="3 4">NPDC087220</strain>
    </source>
</reference>
<dbReference type="InterPro" id="IPR001031">
    <property type="entry name" value="Thioesterase"/>
</dbReference>
<proteinExistence type="inferred from homology"/>
<dbReference type="PANTHER" id="PTHR11487">
    <property type="entry name" value="THIOESTERASE"/>
    <property type="match status" value="1"/>
</dbReference>
<comment type="caution">
    <text evidence="3">The sequence shown here is derived from an EMBL/GenBank/DDBJ whole genome shotgun (WGS) entry which is preliminary data.</text>
</comment>
<sequence>MAGGGRQVSGGGSGGCGACGPGCRSHRWWWHQPVRQTLPPVGTRHHTGGMFHTAENIPAATAAGTAERVPRRNRTARLRLFCFHHAGGSPWSFAGWGQHLGRGVEVVPVSMPPRSSAPGGVPGAVSTMDALVREVTRQLTPFLDGPYAFYGHSMGSLVAHGAAQRIVAAGRRPPASFVAGAHRAPHLQAAPGPTVGLSDSASLELLLGLGGAGRLLRESPARMRSVVHRLREDLRVAATHRHPVAGHRPLPCPVHAMLGDRDPLVPTADAEAWRLHTSGPFTFRLLPGGHFFHREDKGRFFAELEDVLWDGVR</sequence>
<dbReference type="SUPFAM" id="SSF53474">
    <property type="entry name" value="alpha/beta-Hydrolases"/>
    <property type="match status" value="1"/>
</dbReference>
<feature type="domain" description="Thioesterase" evidence="2">
    <location>
        <begin position="79"/>
        <end position="296"/>
    </location>
</feature>
<accession>A0ABW8EL49</accession>
<keyword evidence="4" id="KW-1185">Reference proteome</keyword>
<organism evidence="3 4">
    <name type="scientific">Streptomyces toxytricini</name>
    <name type="common">Actinomyces toxytricini</name>
    <dbReference type="NCBI Taxonomy" id="67369"/>
    <lineage>
        <taxon>Bacteria</taxon>
        <taxon>Bacillati</taxon>
        <taxon>Actinomycetota</taxon>
        <taxon>Actinomycetes</taxon>
        <taxon>Kitasatosporales</taxon>
        <taxon>Streptomycetaceae</taxon>
        <taxon>Streptomyces</taxon>
    </lineage>
</organism>
<evidence type="ECO:0000313" key="4">
    <source>
        <dbReference type="Proteomes" id="UP001617351"/>
    </source>
</evidence>
<dbReference type="Pfam" id="PF00975">
    <property type="entry name" value="Thioesterase"/>
    <property type="match status" value="1"/>
</dbReference>
<dbReference type="Gene3D" id="3.40.50.1820">
    <property type="entry name" value="alpha/beta hydrolase"/>
    <property type="match status" value="1"/>
</dbReference>
<name>A0ABW8EL49_STRT5</name>
<evidence type="ECO:0000313" key="3">
    <source>
        <dbReference type="EMBL" id="MFJ2823997.1"/>
    </source>
</evidence>
<evidence type="ECO:0000256" key="1">
    <source>
        <dbReference type="ARBA" id="ARBA00007169"/>
    </source>
</evidence>
<dbReference type="EMBL" id="JBIUYY010000010">
    <property type="protein sequence ID" value="MFJ2823997.1"/>
    <property type="molecule type" value="Genomic_DNA"/>
</dbReference>
<evidence type="ECO:0000259" key="2">
    <source>
        <dbReference type="Pfam" id="PF00975"/>
    </source>
</evidence>
<protein>
    <submittedName>
        <fullName evidence="3">Thioesterase II family protein</fullName>
    </submittedName>
</protein>
<dbReference type="InterPro" id="IPR012223">
    <property type="entry name" value="TEII"/>
</dbReference>
<comment type="similarity">
    <text evidence="1">Belongs to the thioesterase family.</text>
</comment>
<dbReference type="RefSeq" id="WP_402383963.1">
    <property type="nucleotide sequence ID" value="NZ_JBIUYY010000010.1"/>
</dbReference>
<dbReference type="PANTHER" id="PTHR11487:SF0">
    <property type="entry name" value="S-ACYL FATTY ACID SYNTHASE THIOESTERASE, MEDIUM CHAIN"/>
    <property type="match status" value="1"/>
</dbReference>
<gene>
    <name evidence="3" type="ORF">ACIO7M_23215</name>
</gene>